<feature type="transmembrane region" description="Helical" evidence="2">
    <location>
        <begin position="24"/>
        <end position="46"/>
    </location>
</feature>
<feature type="region of interest" description="Disordered" evidence="1">
    <location>
        <begin position="108"/>
        <end position="127"/>
    </location>
</feature>
<organism evidence="3 4">
    <name type="scientific">Ambispora leptoticha</name>
    <dbReference type="NCBI Taxonomy" id="144679"/>
    <lineage>
        <taxon>Eukaryota</taxon>
        <taxon>Fungi</taxon>
        <taxon>Fungi incertae sedis</taxon>
        <taxon>Mucoromycota</taxon>
        <taxon>Glomeromycotina</taxon>
        <taxon>Glomeromycetes</taxon>
        <taxon>Archaeosporales</taxon>
        <taxon>Ambisporaceae</taxon>
        <taxon>Ambispora</taxon>
    </lineage>
</organism>
<dbReference type="Proteomes" id="UP000789508">
    <property type="component" value="Unassembled WGS sequence"/>
</dbReference>
<keyword evidence="2" id="KW-1133">Transmembrane helix</keyword>
<feature type="region of interest" description="Disordered" evidence="1">
    <location>
        <begin position="143"/>
        <end position="163"/>
    </location>
</feature>
<keyword evidence="2" id="KW-0812">Transmembrane</keyword>
<name>A0A9N8W8M2_9GLOM</name>
<gene>
    <name evidence="3" type="ORF">ALEPTO_LOCUS2493</name>
</gene>
<feature type="compositionally biased region" description="Polar residues" evidence="1">
    <location>
        <begin position="108"/>
        <end position="124"/>
    </location>
</feature>
<keyword evidence="2" id="KW-0472">Membrane</keyword>
<evidence type="ECO:0000256" key="1">
    <source>
        <dbReference type="SAM" id="MobiDB-lite"/>
    </source>
</evidence>
<feature type="compositionally biased region" description="Low complexity" evidence="1">
    <location>
        <begin position="153"/>
        <end position="163"/>
    </location>
</feature>
<evidence type="ECO:0000313" key="4">
    <source>
        <dbReference type="Proteomes" id="UP000789508"/>
    </source>
</evidence>
<dbReference type="AlphaFoldDB" id="A0A9N8W8M2"/>
<accession>A0A9N8W8M2</accession>
<evidence type="ECO:0000313" key="3">
    <source>
        <dbReference type="EMBL" id="CAG8481147.1"/>
    </source>
</evidence>
<dbReference type="EMBL" id="CAJVPS010000370">
    <property type="protein sequence ID" value="CAG8481147.1"/>
    <property type="molecule type" value="Genomic_DNA"/>
</dbReference>
<sequence>MATISNILTRRDTSLSDTKDSATFIILGLIIGLFLLLGILIVIAIVRARAKKAKTTTINSTETSEVVTTQQQHHRQAKDPKLRSLSILEGQGVVTGKTTNIDRRASKTTTAVKSGQERNSNGSTLVGLPIRDSLMSTETFFTSPRASREIEEPPTSIVSPTTTNPTTTNVYIIPNIPEPAISRTSIHNLDITF</sequence>
<comment type="caution">
    <text evidence="3">The sequence shown here is derived from an EMBL/GenBank/DDBJ whole genome shotgun (WGS) entry which is preliminary data.</text>
</comment>
<dbReference type="OrthoDB" id="10633344at2759"/>
<evidence type="ECO:0000256" key="2">
    <source>
        <dbReference type="SAM" id="Phobius"/>
    </source>
</evidence>
<proteinExistence type="predicted"/>
<keyword evidence="4" id="KW-1185">Reference proteome</keyword>
<protein>
    <submittedName>
        <fullName evidence="3">7392_t:CDS:1</fullName>
    </submittedName>
</protein>
<reference evidence="3" key="1">
    <citation type="submission" date="2021-06" db="EMBL/GenBank/DDBJ databases">
        <authorList>
            <person name="Kallberg Y."/>
            <person name="Tangrot J."/>
            <person name="Rosling A."/>
        </authorList>
    </citation>
    <scope>NUCLEOTIDE SEQUENCE</scope>
    <source>
        <strain evidence="3">FL130A</strain>
    </source>
</reference>